<reference evidence="3" key="1">
    <citation type="journal article" date="2023" name="Mol. Phylogenet. Evol.">
        <title>Genome-scale phylogeny and comparative genomics of the fungal order Sordariales.</title>
        <authorList>
            <person name="Hensen N."/>
            <person name="Bonometti L."/>
            <person name="Westerberg I."/>
            <person name="Brannstrom I.O."/>
            <person name="Guillou S."/>
            <person name="Cros-Aarteil S."/>
            <person name="Calhoun S."/>
            <person name="Haridas S."/>
            <person name="Kuo A."/>
            <person name="Mondo S."/>
            <person name="Pangilinan J."/>
            <person name="Riley R."/>
            <person name="LaButti K."/>
            <person name="Andreopoulos B."/>
            <person name="Lipzen A."/>
            <person name="Chen C."/>
            <person name="Yan M."/>
            <person name="Daum C."/>
            <person name="Ng V."/>
            <person name="Clum A."/>
            <person name="Steindorff A."/>
            <person name="Ohm R.A."/>
            <person name="Martin F."/>
            <person name="Silar P."/>
            <person name="Natvig D.O."/>
            <person name="Lalanne C."/>
            <person name="Gautier V."/>
            <person name="Ament-Velasquez S.L."/>
            <person name="Kruys A."/>
            <person name="Hutchinson M.I."/>
            <person name="Powell A.J."/>
            <person name="Barry K."/>
            <person name="Miller A.N."/>
            <person name="Grigoriev I.V."/>
            <person name="Debuchy R."/>
            <person name="Gladieux P."/>
            <person name="Hiltunen Thoren M."/>
            <person name="Johannesson H."/>
        </authorList>
    </citation>
    <scope>NUCLEOTIDE SEQUENCE</scope>
    <source>
        <strain evidence="3">CBS 990.96</strain>
    </source>
</reference>
<protein>
    <submittedName>
        <fullName evidence="3">Uncharacterized protein</fullName>
    </submittedName>
</protein>
<dbReference type="PANTHER" id="PTHR35043:SF7">
    <property type="entry name" value="TRANSCRIPTION FACTOR DOMAIN-CONTAINING PROTEIN"/>
    <property type="match status" value="1"/>
</dbReference>
<keyword evidence="4" id="KW-1185">Reference proteome</keyword>
<dbReference type="Proteomes" id="UP001301958">
    <property type="component" value="Unassembled WGS sequence"/>
</dbReference>
<dbReference type="EMBL" id="MU865482">
    <property type="protein sequence ID" value="KAK4222245.1"/>
    <property type="molecule type" value="Genomic_DNA"/>
</dbReference>
<accession>A0AAN6YQW0</accession>
<keyword evidence="1" id="KW-0472">Membrane</keyword>
<evidence type="ECO:0000256" key="2">
    <source>
        <dbReference type="SAM" id="SignalP"/>
    </source>
</evidence>
<keyword evidence="1" id="KW-1133">Transmembrane helix</keyword>
<comment type="caution">
    <text evidence="3">The sequence shown here is derived from an EMBL/GenBank/DDBJ whole genome shotgun (WGS) entry which is preliminary data.</text>
</comment>
<proteinExistence type="predicted"/>
<reference evidence="3" key="2">
    <citation type="submission" date="2023-05" db="EMBL/GenBank/DDBJ databases">
        <authorList>
            <consortium name="Lawrence Berkeley National Laboratory"/>
            <person name="Steindorff A."/>
            <person name="Hensen N."/>
            <person name="Bonometti L."/>
            <person name="Westerberg I."/>
            <person name="Brannstrom I.O."/>
            <person name="Guillou S."/>
            <person name="Cros-Aarteil S."/>
            <person name="Calhoun S."/>
            <person name="Haridas S."/>
            <person name="Kuo A."/>
            <person name="Mondo S."/>
            <person name="Pangilinan J."/>
            <person name="Riley R."/>
            <person name="Labutti K."/>
            <person name="Andreopoulos B."/>
            <person name="Lipzen A."/>
            <person name="Chen C."/>
            <person name="Yanf M."/>
            <person name="Daum C."/>
            <person name="Ng V."/>
            <person name="Clum A."/>
            <person name="Ohm R."/>
            <person name="Martin F."/>
            <person name="Silar P."/>
            <person name="Natvig D."/>
            <person name="Lalanne C."/>
            <person name="Gautier V."/>
            <person name="Ament-Velasquez S.L."/>
            <person name="Kruys A."/>
            <person name="Hutchinson M.I."/>
            <person name="Powell A.J."/>
            <person name="Barry K."/>
            <person name="Miller A.N."/>
            <person name="Grigoriev I.V."/>
            <person name="Debuchy R."/>
            <person name="Gladieux P."/>
            <person name="Thoren M.H."/>
            <person name="Johannesson H."/>
        </authorList>
    </citation>
    <scope>NUCLEOTIDE SEQUENCE</scope>
    <source>
        <strain evidence="3">CBS 990.96</strain>
    </source>
</reference>
<gene>
    <name evidence="3" type="ORF">QBC38DRAFT_375509</name>
</gene>
<feature type="transmembrane region" description="Helical" evidence="1">
    <location>
        <begin position="95"/>
        <end position="117"/>
    </location>
</feature>
<name>A0AAN6YQW0_9PEZI</name>
<organism evidence="3 4">
    <name type="scientific">Podospora fimiseda</name>
    <dbReference type="NCBI Taxonomy" id="252190"/>
    <lineage>
        <taxon>Eukaryota</taxon>
        <taxon>Fungi</taxon>
        <taxon>Dikarya</taxon>
        <taxon>Ascomycota</taxon>
        <taxon>Pezizomycotina</taxon>
        <taxon>Sordariomycetes</taxon>
        <taxon>Sordariomycetidae</taxon>
        <taxon>Sordariales</taxon>
        <taxon>Podosporaceae</taxon>
        <taxon>Podospora</taxon>
    </lineage>
</organism>
<dbReference type="AlphaFoldDB" id="A0AAN6YQW0"/>
<feature type="signal peptide" evidence="2">
    <location>
        <begin position="1"/>
        <end position="24"/>
    </location>
</feature>
<sequence length="284" mass="31923">MAPFTTSWVIVFTLAILYPTAVQSSESARAIYNQLERLQDDTKALHETRAPSWVDAPNMRGTSSILYSCLLTLVTCIYTALHLDIPNHSSSFHFLLKKVGWVALALFAPEIVLWFAAHQFLQARHLTKELRKKLKARDPGDSDVCKIRSLKQLGIASKIVQTPPTSTHDTISAKLKVRGWPNPDIKTHILSPKGVIQLADHDIDFLRVPRSLIVDRSKADTLQKILILFQVSWMALECVTRKAYGLPLCLLELHTMVHVICAIFMYASWFEVGIATVKGCDGYE</sequence>
<evidence type="ECO:0000313" key="3">
    <source>
        <dbReference type="EMBL" id="KAK4222245.1"/>
    </source>
</evidence>
<keyword evidence="1" id="KW-0812">Transmembrane</keyword>
<evidence type="ECO:0000256" key="1">
    <source>
        <dbReference type="SAM" id="Phobius"/>
    </source>
</evidence>
<evidence type="ECO:0000313" key="4">
    <source>
        <dbReference type="Proteomes" id="UP001301958"/>
    </source>
</evidence>
<feature type="transmembrane region" description="Helical" evidence="1">
    <location>
        <begin position="65"/>
        <end position="83"/>
    </location>
</feature>
<keyword evidence="2" id="KW-0732">Signal</keyword>
<dbReference type="PANTHER" id="PTHR35043">
    <property type="entry name" value="TRANSCRIPTION FACTOR DOMAIN-CONTAINING PROTEIN"/>
    <property type="match status" value="1"/>
</dbReference>
<feature type="chain" id="PRO_5042953277" evidence="2">
    <location>
        <begin position="25"/>
        <end position="284"/>
    </location>
</feature>